<dbReference type="AlphaFoldDB" id="A0A4S8JVV4"/>
<keyword evidence="3" id="KW-1185">Reference proteome</keyword>
<feature type="region of interest" description="Disordered" evidence="1">
    <location>
        <begin position="67"/>
        <end position="126"/>
    </location>
</feature>
<evidence type="ECO:0000313" key="3">
    <source>
        <dbReference type="Proteomes" id="UP000317650"/>
    </source>
</evidence>
<accession>A0A4S8JVV4</accession>
<sequence length="158" mass="17244">MGTKIPPKSTHLRNLFPALKPFCQSRSLLSNYFEAPERRQMVEYHQNLKSLTADCCLEVVDDKPANAPARHGVSANAPVRHGESTLDKPANAPARHGVSANAPVRHGESTLDIKEKQDENRDPSNVICIGSQLKTSRDVLVHQGPKTPEALGTHPSEA</sequence>
<evidence type="ECO:0000256" key="1">
    <source>
        <dbReference type="SAM" id="MobiDB-lite"/>
    </source>
</evidence>
<comment type="caution">
    <text evidence="2">The sequence shown here is derived from an EMBL/GenBank/DDBJ whole genome shotgun (WGS) entry which is preliminary data.</text>
</comment>
<dbReference type="Proteomes" id="UP000317650">
    <property type="component" value="Chromosome 5"/>
</dbReference>
<name>A0A4S8JVV4_MUSBA</name>
<protein>
    <submittedName>
        <fullName evidence="2">Uncharacterized protein</fullName>
    </submittedName>
</protein>
<dbReference type="EMBL" id="PYDT01000003">
    <property type="protein sequence ID" value="THU66360.1"/>
    <property type="molecule type" value="Genomic_DNA"/>
</dbReference>
<gene>
    <name evidence="2" type="ORF">C4D60_Mb05t13330</name>
</gene>
<organism evidence="2 3">
    <name type="scientific">Musa balbisiana</name>
    <name type="common">Banana</name>
    <dbReference type="NCBI Taxonomy" id="52838"/>
    <lineage>
        <taxon>Eukaryota</taxon>
        <taxon>Viridiplantae</taxon>
        <taxon>Streptophyta</taxon>
        <taxon>Embryophyta</taxon>
        <taxon>Tracheophyta</taxon>
        <taxon>Spermatophyta</taxon>
        <taxon>Magnoliopsida</taxon>
        <taxon>Liliopsida</taxon>
        <taxon>Zingiberales</taxon>
        <taxon>Musaceae</taxon>
        <taxon>Musa</taxon>
    </lineage>
</organism>
<evidence type="ECO:0000313" key="2">
    <source>
        <dbReference type="EMBL" id="THU66360.1"/>
    </source>
</evidence>
<proteinExistence type="predicted"/>
<reference evidence="2 3" key="1">
    <citation type="journal article" date="2019" name="Nat. Plants">
        <title>Genome sequencing of Musa balbisiana reveals subgenome evolution and function divergence in polyploid bananas.</title>
        <authorList>
            <person name="Yao X."/>
        </authorList>
    </citation>
    <scope>NUCLEOTIDE SEQUENCE [LARGE SCALE GENOMIC DNA]</scope>
    <source>
        <strain evidence="3">cv. DH-PKW</strain>
        <tissue evidence="2">Leaves</tissue>
    </source>
</reference>
<feature type="compositionally biased region" description="Basic and acidic residues" evidence="1">
    <location>
        <begin position="105"/>
        <end position="122"/>
    </location>
</feature>